<gene>
    <name evidence="1" type="ORF">EPI10_021039</name>
</gene>
<dbReference type="OrthoDB" id="1936587at2759"/>
<proteinExistence type="predicted"/>
<keyword evidence="1" id="KW-0808">Transferase</keyword>
<dbReference type="PANTHER" id="PTHR48475:SF1">
    <property type="entry name" value="RNASE H TYPE-1 DOMAIN-CONTAINING PROTEIN"/>
    <property type="match status" value="1"/>
</dbReference>
<accession>A0A5B6WFU7</accession>
<dbReference type="PANTHER" id="PTHR48475">
    <property type="entry name" value="RIBONUCLEASE H"/>
    <property type="match status" value="1"/>
</dbReference>
<sequence>MGKTIETHKDWHEKLPFALYTYRTSVKTSTGAMSFSLAVLAIEVKIPSLRVLSELKSNEAEWIQSQYD</sequence>
<dbReference type="EMBL" id="SMMG02000003">
    <property type="protein sequence ID" value="KAA3480619.1"/>
    <property type="molecule type" value="Genomic_DNA"/>
</dbReference>
<name>A0A5B6WFU7_9ROSI</name>
<dbReference type="AlphaFoldDB" id="A0A5B6WFU7"/>
<organism evidence="1 2">
    <name type="scientific">Gossypium australe</name>
    <dbReference type="NCBI Taxonomy" id="47621"/>
    <lineage>
        <taxon>Eukaryota</taxon>
        <taxon>Viridiplantae</taxon>
        <taxon>Streptophyta</taxon>
        <taxon>Embryophyta</taxon>
        <taxon>Tracheophyta</taxon>
        <taxon>Spermatophyta</taxon>
        <taxon>Magnoliopsida</taxon>
        <taxon>eudicotyledons</taxon>
        <taxon>Gunneridae</taxon>
        <taxon>Pentapetalae</taxon>
        <taxon>rosids</taxon>
        <taxon>malvids</taxon>
        <taxon>Malvales</taxon>
        <taxon>Malvaceae</taxon>
        <taxon>Malvoideae</taxon>
        <taxon>Gossypium</taxon>
    </lineage>
</organism>
<comment type="caution">
    <text evidence="1">The sequence shown here is derived from an EMBL/GenBank/DDBJ whole genome shotgun (WGS) entry which is preliminary data.</text>
</comment>
<keyword evidence="2" id="KW-1185">Reference proteome</keyword>
<keyword evidence="1" id="KW-0675">Receptor</keyword>
<reference evidence="2" key="1">
    <citation type="journal article" date="2019" name="Plant Biotechnol. J.">
        <title>Genome sequencing of the Australian wild diploid species Gossypium australe highlights disease resistance and delayed gland morphogenesis.</title>
        <authorList>
            <person name="Cai Y."/>
            <person name="Cai X."/>
            <person name="Wang Q."/>
            <person name="Wang P."/>
            <person name="Zhang Y."/>
            <person name="Cai C."/>
            <person name="Xu Y."/>
            <person name="Wang K."/>
            <person name="Zhou Z."/>
            <person name="Wang C."/>
            <person name="Geng S."/>
            <person name="Li B."/>
            <person name="Dong Q."/>
            <person name="Hou Y."/>
            <person name="Wang H."/>
            <person name="Ai P."/>
            <person name="Liu Z."/>
            <person name="Yi F."/>
            <person name="Sun M."/>
            <person name="An G."/>
            <person name="Cheng J."/>
            <person name="Zhang Y."/>
            <person name="Shi Q."/>
            <person name="Xie Y."/>
            <person name="Shi X."/>
            <person name="Chang Y."/>
            <person name="Huang F."/>
            <person name="Chen Y."/>
            <person name="Hong S."/>
            <person name="Mi L."/>
            <person name="Sun Q."/>
            <person name="Zhang L."/>
            <person name="Zhou B."/>
            <person name="Peng R."/>
            <person name="Zhang X."/>
            <person name="Liu F."/>
        </authorList>
    </citation>
    <scope>NUCLEOTIDE SEQUENCE [LARGE SCALE GENOMIC DNA]</scope>
    <source>
        <strain evidence="2">cv. PA1801</strain>
    </source>
</reference>
<keyword evidence="1" id="KW-0418">Kinase</keyword>
<dbReference type="Proteomes" id="UP000325315">
    <property type="component" value="Unassembled WGS sequence"/>
</dbReference>
<protein>
    <submittedName>
        <fullName evidence="1">Putative inactive leucine-rich repeat receptor-like protein kinase</fullName>
    </submittedName>
</protein>
<evidence type="ECO:0000313" key="2">
    <source>
        <dbReference type="Proteomes" id="UP000325315"/>
    </source>
</evidence>
<dbReference type="GO" id="GO:0016301">
    <property type="term" value="F:kinase activity"/>
    <property type="evidence" value="ECO:0007669"/>
    <property type="project" value="UniProtKB-KW"/>
</dbReference>
<evidence type="ECO:0000313" key="1">
    <source>
        <dbReference type="EMBL" id="KAA3480619.1"/>
    </source>
</evidence>